<dbReference type="InParanoid" id="D7FTY2"/>
<dbReference type="PANTHER" id="PTHR34094:SF1">
    <property type="entry name" value="PROTEIN FAM185A"/>
    <property type="match status" value="1"/>
</dbReference>
<dbReference type="eggNOG" id="ENOG502R08A">
    <property type="taxonomic scope" value="Eukaryota"/>
</dbReference>
<evidence type="ECO:0000313" key="2">
    <source>
        <dbReference type="EMBL" id="CBJ31509.1"/>
    </source>
</evidence>
<organism evidence="2 3">
    <name type="scientific">Ectocarpus siliculosus</name>
    <name type="common">Brown alga</name>
    <name type="synonym">Conferva siliculosa</name>
    <dbReference type="NCBI Taxonomy" id="2880"/>
    <lineage>
        <taxon>Eukaryota</taxon>
        <taxon>Sar</taxon>
        <taxon>Stramenopiles</taxon>
        <taxon>Ochrophyta</taxon>
        <taxon>PX clade</taxon>
        <taxon>Phaeophyceae</taxon>
        <taxon>Ectocarpales</taxon>
        <taxon>Ectocarpaceae</taxon>
        <taxon>Ectocarpus</taxon>
    </lineage>
</organism>
<sequence length="433" mass="44641">MVFACSRGALAARCGDGMLTRLPRLPRLPGALHACFTSSGHAQTIPIGQGGRLVIDMAKAAAVIKVTTQWIDSCSVEVSRLPAGSDGRSLAGAGAKEVLSNLDAAGLSLHADEAHAQVTLAHDKEHPSVEDTYLIEAVVPELFSVELLASHGNVSVSKKIKGDCKVRLDRGDINVGIVRGETIRLSTGRGHIKVDELEGNVDITATSNVRARLINGAKVKINTTGHDDPSVNVGALYSSGAHITSAGNVGVSSCHGRIAVHTADTSGSVNLSSVSGTAHVSAGEGGATVHLDVLEEGTASHIRSNGGDINVSLSQQVDADVEITGDVVKVPSTFKGDTQRGRAVGSIYSAQVEPSRATRHGSTSSTDAGGGKIDMVGARGQSLRQYFPGNTATTSVRPKLSVVAEGGCVVVETLSWADNITRKFAAREAATGL</sequence>
<name>D7FTY2_ECTSI</name>
<evidence type="ECO:0000313" key="3">
    <source>
        <dbReference type="Proteomes" id="UP000002630"/>
    </source>
</evidence>
<keyword evidence="3" id="KW-1185">Reference proteome</keyword>
<dbReference type="OrthoDB" id="5984441at2759"/>
<dbReference type="PANTHER" id="PTHR34094">
    <property type="match status" value="1"/>
</dbReference>
<dbReference type="Proteomes" id="UP000002630">
    <property type="component" value="Unassembled WGS sequence"/>
</dbReference>
<protein>
    <recommendedName>
        <fullName evidence="4">Adhesin domain-containing protein</fullName>
    </recommendedName>
</protein>
<feature type="region of interest" description="Disordered" evidence="1">
    <location>
        <begin position="353"/>
        <end position="375"/>
    </location>
</feature>
<gene>
    <name evidence="2" type="ORF">Esi_0261_0024</name>
</gene>
<evidence type="ECO:0000256" key="1">
    <source>
        <dbReference type="SAM" id="MobiDB-lite"/>
    </source>
</evidence>
<dbReference type="EMBL" id="FN649760">
    <property type="protein sequence ID" value="CBJ31509.1"/>
    <property type="molecule type" value="Genomic_DNA"/>
</dbReference>
<proteinExistence type="predicted"/>
<reference evidence="2 3" key="1">
    <citation type="journal article" date="2010" name="Nature">
        <title>The Ectocarpus genome and the independent evolution of multicellularity in brown algae.</title>
        <authorList>
            <person name="Cock J.M."/>
            <person name="Sterck L."/>
            <person name="Rouze P."/>
            <person name="Scornet D."/>
            <person name="Allen A.E."/>
            <person name="Amoutzias G."/>
            <person name="Anthouard V."/>
            <person name="Artiguenave F."/>
            <person name="Aury J.M."/>
            <person name="Badger J.H."/>
            <person name="Beszteri B."/>
            <person name="Billiau K."/>
            <person name="Bonnet E."/>
            <person name="Bothwell J.H."/>
            <person name="Bowler C."/>
            <person name="Boyen C."/>
            <person name="Brownlee C."/>
            <person name="Carrano C.J."/>
            <person name="Charrier B."/>
            <person name="Cho G.Y."/>
            <person name="Coelho S.M."/>
            <person name="Collen J."/>
            <person name="Corre E."/>
            <person name="Da Silva C."/>
            <person name="Delage L."/>
            <person name="Delaroque N."/>
            <person name="Dittami S.M."/>
            <person name="Doulbeau S."/>
            <person name="Elias M."/>
            <person name="Farnham G."/>
            <person name="Gachon C.M."/>
            <person name="Gschloessl B."/>
            <person name="Heesch S."/>
            <person name="Jabbari K."/>
            <person name="Jubin C."/>
            <person name="Kawai H."/>
            <person name="Kimura K."/>
            <person name="Kloareg B."/>
            <person name="Kupper F.C."/>
            <person name="Lang D."/>
            <person name="Le Bail A."/>
            <person name="Leblanc C."/>
            <person name="Lerouge P."/>
            <person name="Lohr M."/>
            <person name="Lopez P.J."/>
            <person name="Martens C."/>
            <person name="Maumus F."/>
            <person name="Michel G."/>
            <person name="Miranda-Saavedra D."/>
            <person name="Morales J."/>
            <person name="Moreau H."/>
            <person name="Motomura T."/>
            <person name="Nagasato C."/>
            <person name="Napoli C.A."/>
            <person name="Nelson D.R."/>
            <person name="Nyvall-Collen P."/>
            <person name="Peters A.F."/>
            <person name="Pommier C."/>
            <person name="Potin P."/>
            <person name="Poulain J."/>
            <person name="Quesneville H."/>
            <person name="Read B."/>
            <person name="Rensing S.A."/>
            <person name="Ritter A."/>
            <person name="Rousvoal S."/>
            <person name="Samanta M."/>
            <person name="Samson G."/>
            <person name="Schroeder D.C."/>
            <person name="Segurens B."/>
            <person name="Strittmatter M."/>
            <person name="Tonon T."/>
            <person name="Tregear J.W."/>
            <person name="Valentin K."/>
            <person name="von Dassow P."/>
            <person name="Yamagishi T."/>
            <person name="Van de Peer Y."/>
            <person name="Wincker P."/>
        </authorList>
    </citation>
    <scope>NUCLEOTIDE SEQUENCE [LARGE SCALE GENOMIC DNA]</scope>
    <source>
        <strain evidence="3">Ec32 / CCAP1310/4</strain>
    </source>
</reference>
<evidence type="ECO:0008006" key="4">
    <source>
        <dbReference type="Google" id="ProtNLM"/>
    </source>
</evidence>
<accession>D7FTY2</accession>
<dbReference type="AlphaFoldDB" id="D7FTY2"/>